<gene>
    <name evidence="1" type="ORF">METZ01_LOCUS445539</name>
</gene>
<evidence type="ECO:0000313" key="1">
    <source>
        <dbReference type="EMBL" id="SVD92685.1"/>
    </source>
</evidence>
<organism evidence="1">
    <name type="scientific">marine metagenome</name>
    <dbReference type="NCBI Taxonomy" id="408172"/>
    <lineage>
        <taxon>unclassified sequences</taxon>
        <taxon>metagenomes</taxon>
        <taxon>ecological metagenomes</taxon>
    </lineage>
</organism>
<accession>A0A382ZC62</accession>
<name>A0A382ZC62_9ZZZZ</name>
<dbReference type="EMBL" id="UINC01182455">
    <property type="protein sequence ID" value="SVD92685.1"/>
    <property type="molecule type" value="Genomic_DNA"/>
</dbReference>
<reference evidence="1" key="1">
    <citation type="submission" date="2018-05" db="EMBL/GenBank/DDBJ databases">
        <authorList>
            <person name="Lanie J.A."/>
            <person name="Ng W.-L."/>
            <person name="Kazmierczak K.M."/>
            <person name="Andrzejewski T.M."/>
            <person name="Davidsen T.M."/>
            <person name="Wayne K.J."/>
            <person name="Tettelin H."/>
            <person name="Glass J.I."/>
            <person name="Rusch D."/>
            <person name="Podicherti R."/>
            <person name="Tsui H.-C.T."/>
            <person name="Winkler M.E."/>
        </authorList>
    </citation>
    <scope>NUCLEOTIDE SEQUENCE</scope>
</reference>
<feature type="non-terminal residue" evidence="1">
    <location>
        <position position="1"/>
    </location>
</feature>
<protein>
    <submittedName>
        <fullName evidence="1">Uncharacterized protein</fullName>
    </submittedName>
</protein>
<proteinExistence type="predicted"/>
<feature type="non-terminal residue" evidence="1">
    <location>
        <position position="33"/>
    </location>
</feature>
<dbReference type="AlphaFoldDB" id="A0A382ZC62"/>
<sequence>VAVGCELTEVTVVDVEDVVVAEVYVVVAEDSND</sequence>